<protein>
    <recommendedName>
        <fullName evidence="1">acylphosphatase</fullName>
        <ecNumber evidence="1">3.6.1.7</ecNumber>
    </recommendedName>
</protein>
<evidence type="ECO:0000259" key="3">
    <source>
        <dbReference type="PROSITE" id="PS51160"/>
    </source>
</evidence>
<comment type="catalytic activity">
    <reaction evidence="1">
        <text>an acyl phosphate + H2O = a carboxylate + phosphate + H(+)</text>
        <dbReference type="Rhea" id="RHEA:14965"/>
        <dbReference type="ChEBI" id="CHEBI:15377"/>
        <dbReference type="ChEBI" id="CHEBI:15378"/>
        <dbReference type="ChEBI" id="CHEBI:29067"/>
        <dbReference type="ChEBI" id="CHEBI:43474"/>
        <dbReference type="ChEBI" id="CHEBI:59918"/>
        <dbReference type="EC" id="3.6.1.7"/>
    </reaction>
</comment>
<reference evidence="4 5" key="1">
    <citation type="journal article" date="2015" name="MBio">
        <title>Genome-Resolved Metagenomic Analysis Reveals Roles for Candidate Phyla and Other Microbial Community Members in Biogeochemical Transformations in Oil Reservoirs.</title>
        <authorList>
            <person name="Hu P."/>
            <person name="Tom L."/>
            <person name="Singh A."/>
            <person name="Thomas B.C."/>
            <person name="Baker B.J."/>
            <person name="Piceno Y.M."/>
            <person name="Andersen G.L."/>
            <person name="Banfield J.F."/>
        </authorList>
    </citation>
    <scope>NUCLEOTIDE SEQUENCE [LARGE SCALE GENOMIC DNA]</scope>
    <source>
        <strain evidence="4">57_489</strain>
    </source>
</reference>
<name>A0A101FW34_9EURY</name>
<dbReference type="EC" id="3.6.1.7" evidence="1"/>
<dbReference type="PRINTS" id="PR00112">
    <property type="entry name" value="ACYLPHPHTASE"/>
</dbReference>
<accession>A0A101FW34</accession>
<dbReference type="SUPFAM" id="SSF54975">
    <property type="entry name" value="Acylphosphatase/BLUF domain-like"/>
    <property type="match status" value="1"/>
</dbReference>
<dbReference type="InterPro" id="IPR020456">
    <property type="entry name" value="Acylphosphatase"/>
</dbReference>
<dbReference type="Proteomes" id="UP000057043">
    <property type="component" value="Unassembled WGS sequence"/>
</dbReference>
<dbReference type="InterPro" id="IPR036046">
    <property type="entry name" value="Acylphosphatase-like_dom_sf"/>
</dbReference>
<dbReference type="PROSITE" id="PS51160">
    <property type="entry name" value="ACYLPHOSPHATASE_3"/>
    <property type="match status" value="1"/>
</dbReference>
<dbReference type="Gene3D" id="3.30.70.100">
    <property type="match status" value="1"/>
</dbReference>
<feature type="domain" description="Acylphosphatase-like" evidence="3">
    <location>
        <begin position="3"/>
        <end position="89"/>
    </location>
</feature>
<dbReference type="EMBL" id="LGFT01000001">
    <property type="protein sequence ID" value="KUK45556.1"/>
    <property type="molecule type" value="Genomic_DNA"/>
</dbReference>
<dbReference type="PANTHER" id="PTHR47268">
    <property type="entry name" value="ACYLPHOSPHATASE"/>
    <property type="match status" value="1"/>
</dbReference>
<gene>
    <name evidence="4" type="ORF">XD72_0030</name>
</gene>
<feature type="active site" evidence="1">
    <location>
        <position position="36"/>
    </location>
</feature>
<dbReference type="InterPro" id="IPR001792">
    <property type="entry name" value="Acylphosphatase-like_dom"/>
</dbReference>
<keyword evidence="1" id="KW-0378">Hydrolase</keyword>
<evidence type="ECO:0000256" key="2">
    <source>
        <dbReference type="RuleBase" id="RU004168"/>
    </source>
</evidence>
<comment type="caution">
    <text evidence="4">The sequence shown here is derived from an EMBL/GenBank/DDBJ whole genome shotgun (WGS) entry which is preliminary data.</text>
</comment>
<dbReference type="AlphaFoldDB" id="A0A101FW34"/>
<feature type="active site" evidence="1">
    <location>
        <position position="18"/>
    </location>
</feature>
<dbReference type="GO" id="GO:0003998">
    <property type="term" value="F:acylphosphatase activity"/>
    <property type="evidence" value="ECO:0007669"/>
    <property type="project" value="UniProtKB-EC"/>
</dbReference>
<dbReference type="Pfam" id="PF00708">
    <property type="entry name" value="Acylphosphatase"/>
    <property type="match status" value="1"/>
</dbReference>
<evidence type="ECO:0000313" key="4">
    <source>
        <dbReference type="EMBL" id="KUK45556.1"/>
    </source>
</evidence>
<proteinExistence type="inferred from homology"/>
<organism evidence="4 5">
    <name type="scientific">Methanothrix harundinacea</name>
    <dbReference type="NCBI Taxonomy" id="301375"/>
    <lineage>
        <taxon>Archaea</taxon>
        <taxon>Methanobacteriati</taxon>
        <taxon>Methanobacteriota</taxon>
        <taxon>Stenosarchaea group</taxon>
        <taxon>Methanomicrobia</taxon>
        <taxon>Methanotrichales</taxon>
        <taxon>Methanotrichaceae</taxon>
        <taxon>Methanothrix</taxon>
    </lineage>
</organism>
<dbReference type="PROSITE" id="PS00151">
    <property type="entry name" value="ACYLPHOSPHATASE_2"/>
    <property type="match status" value="1"/>
</dbReference>
<dbReference type="InterPro" id="IPR017968">
    <property type="entry name" value="Acylphosphatase_CS"/>
</dbReference>
<comment type="similarity">
    <text evidence="2">Belongs to the acylphosphatase family.</text>
</comment>
<dbReference type="PANTHER" id="PTHR47268:SF4">
    <property type="entry name" value="ACYLPHOSPHATASE"/>
    <property type="match status" value="1"/>
</dbReference>
<sequence>MICVRVRVSGRVQGVGYRHFTTIHAKELEVVGWVRNLPGGGVEALLQGERPKVGELLNQMKTGPAQALVSGMDISEVECQEIDDFKVVY</sequence>
<evidence type="ECO:0000313" key="5">
    <source>
        <dbReference type="Proteomes" id="UP000057043"/>
    </source>
</evidence>
<dbReference type="PATRIC" id="fig|301375.7.peg.2415"/>
<evidence type="ECO:0000256" key="1">
    <source>
        <dbReference type="PROSITE-ProRule" id="PRU00520"/>
    </source>
</evidence>